<comment type="caution">
    <text evidence="1">The sequence shown here is derived from an EMBL/GenBank/DDBJ whole genome shotgun (WGS) entry which is preliminary data.</text>
</comment>
<evidence type="ECO:0000313" key="1">
    <source>
        <dbReference type="EMBL" id="EON75530.1"/>
    </source>
</evidence>
<proteinExistence type="predicted"/>
<accession>R7ZN51</accession>
<keyword evidence="2" id="KW-1185">Reference proteome</keyword>
<dbReference type="EMBL" id="AQHR01000104">
    <property type="protein sequence ID" value="EON75530.1"/>
    <property type="molecule type" value="Genomic_DNA"/>
</dbReference>
<organism evidence="1 2">
    <name type="scientific">Lunatimonas lonarensis</name>
    <dbReference type="NCBI Taxonomy" id="1232681"/>
    <lineage>
        <taxon>Bacteria</taxon>
        <taxon>Pseudomonadati</taxon>
        <taxon>Bacteroidota</taxon>
        <taxon>Cytophagia</taxon>
        <taxon>Cytophagales</taxon>
        <taxon>Cyclobacteriaceae</taxon>
    </lineage>
</organism>
<dbReference type="Proteomes" id="UP000013909">
    <property type="component" value="Unassembled WGS sequence"/>
</dbReference>
<dbReference type="STRING" id="1232681.ADIS_3933"/>
<gene>
    <name evidence="1" type="ORF">ADIS_3933</name>
</gene>
<evidence type="ECO:0000313" key="2">
    <source>
        <dbReference type="Proteomes" id="UP000013909"/>
    </source>
</evidence>
<dbReference type="AlphaFoldDB" id="R7ZN51"/>
<name>R7ZN51_9BACT</name>
<sequence length="51" mass="6102">MNIDKPSCKGLNRCKDNYYILLWVNYRVFNVKMRKNAKKEPSEEGSFVFIN</sequence>
<reference evidence="1 2" key="1">
    <citation type="submission" date="2013-02" db="EMBL/GenBank/DDBJ databases">
        <title>A novel strain isolated from Lonar lake, Maharashtra, India.</title>
        <authorList>
            <person name="Singh A."/>
        </authorList>
    </citation>
    <scope>NUCLEOTIDE SEQUENCE [LARGE SCALE GENOMIC DNA]</scope>
    <source>
        <strain evidence="1 2">AK24</strain>
    </source>
</reference>
<protein>
    <submittedName>
        <fullName evidence="1">Uncharacterized protein</fullName>
    </submittedName>
</protein>